<dbReference type="GO" id="GO:0003677">
    <property type="term" value="F:DNA binding"/>
    <property type="evidence" value="ECO:0007669"/>
    <property type="project" value="InterPro"/>
</dbReference>
<dbReference type="Gene3D" id="1.10.260.40">
    <property type="entry name" value="lambda repressor-like DNA-binding domains"/>
    <property type="match status" value="1"/>
</dbReference>
<accession>A0A6N8G6D2</accession>
<dbReference type="InterPro" id="IPR001387">
    <property type="entry name" value="Cro/C1-type_HTH"/>
</dbReference>
<reference evidence="2 3" key="1">
    <citation type="journal article" date="2019" name="Front. Microbiol.">
        <title>Genomic Features for Desiccation Tolerance and Sugar Biosynthesis in the Extremophile Gloeocapsopsis sp. UTEX B3054.</title>
        <authorList>
            <person name="Urrejola C."/>
            <person name="Alcorta J."/>
            <person name="Salas L."/>
            <person name="Vasquez M."/>
            <person name="Polz M.F."/>
            <person name="Vicuna R."/>
            <person name="Diez B."/>
        </authorList>
    </citation>
    <scope>NUCLEOTIDE SEQUENCE [LARGE SCALE GENOMIC DNA]</scope>
    <source>
        <strain evidence="2 3">1H9</strain>
    </source>
</reference>
<dbReference type="PROSITE" id="PS50943">
    <property type="entry name" value="HTH_CROC1"/>
    <property type="match status" value="1"/>
</dbReference>
<dbReference type="InterPro" id="IPR010982">
    <property type="entry name" value="Lambda_DNA-bd_dom_sf"/>
</dbReference>
<dbReference type="RefSeq" id="WP_105221013.1">
    <property type="nucleotide sequence ID" value="NZ_CAWNSU010000078.1"/>
</dbReference>
<dbReference type="Proteomes" id="UP000441797">
    <property type="component" value="Unassembled WGS sequence"/>
</dbReference>
<gene>
    <name evidence="2" type="ORF">BWI75_25830</name>
</gene>
<dbReference type="InterPro" id="IPR025874">
    <property type="entry name" value="DZR"/>
</dbReference>
<dbReference type="SUPFAM" id="SSF47413">
    <property type="entry name" value="lambda repressor-like DNA-binding domains"/>
    <property type="match status" value="1"/>
</dbReference>
<dbReference type="AlphaFoldDB" id="A0A6N8G6D2"/>
<proteinExistence type="predicted"/>
<keyword evidence="3" id="KW-1185">Reference proteome</keyword>
<dbReference type="EMBL" id="NAPY01000104">
    <property type="protein sequence ID" value="MUL39575.1"/>
    <property type="molecule type" value="Genomic_DNA"/>
</dbReference>
<name>A0A6N8G6D2_9CHRO</name>
<protein>
    <submittedName>
        <fullName evidence="2">Transcriptional regulator</fullName>
    </submittedName>
</protein>
<dbReference type="OrthoDB" id="562953at2"/>
<evidence type="ECO:0000313" key="2">
    <source>
        <dbReference type="EMBL" id="MUL39575.1"/>
    </source>
</evidence>
<sequence length="123" mass="13608">MSQAELAQKARMHLQSIGKIESGKTTRLNSKSSAGLSKALQVLEEYLDAACKGIPITAVQQLKICPRCWTPGTEAEAMWLHPHSKFCFACGTDSDRCRSCNEAIVSLKFRFCPYCGTTYKVTK</sequence>
<feature type="domain" description="HTH cro/C1-type" evidence="1">
    <location>
        <begin position="1"/>
        <end position="47"/>
    </location>
</feature>
<evidence type="ECO:0000259" key="1">
    <source>
        <dbReference type="PROSITE" id="PS50943"/>
    </source>
</evidence>
<dbReference type="CDD" id="cd00093">
    <property type="entry name" value="HTH_XRE"/>
    <property type="match status" value="1"/>
</dbReference>
<dbReference type="Pfam" id="PF12773">
    <property type="entry name" value="DZR"/>
    <property type="match status" value="1"/>
</dbReference>
<evidence type="ECO:0000313" key="3">
    <source>
        <dbReference type="Proteomes" id="UP000441797"/>
    </source>
</evidence>
<organism evidence="2 3">
    <name type="scientific">Gloeocapsopsis dulcis AAB1 = 1H9</name>
    <dbReference type="NCBI Taxonomy" id="1433147"/>
    <lineage>
        <taxon>Bacteria</taxon>
        <taxon>Bacillati</taxon>
        <taxon>Cyanobacteriota</taxon>
        <taxon>Cyanophyceae</taxon>
        <taxon>Oscillatoriophycideae</taxon>
        <taxon>Chroococcales</taxon>
        <taxon>Chroococcaceae</taxon>
        <taxon>Gloeocapsopsis</taxon>
        <taxon>Gloeocapsopsis dulcis</taxon>
    </lineage>
</organism>
<comment type="caution">
    <text evidence="2">The sequence shown here is derived from an EMBL/GenBank/DDBJ whole genome shotgun (WGS) entry which is preliminary data.</text>
</comment>
<dbReference type="Pfam" id="PF01381">
    <property type="entry name" value="HTH_3"/>
    <property type="match status" value="1"/>
</dbReference>